<comment type="caution">
    <text evidence="2">The sequence shown here is derived from an EMBL/GenBank/DDBJ whole genome shotgun (WGS) entry which is preliminary data.</text>
</comment>
<dbReference type="InterPro" id="IPR000792">
    <property type="entry name" value="Tscrpt_reg_LuxR_C"/>
</dbReference>
<dbReference type="SUPFAM" id="SSF46894">
    <property type="entry name" value="C-terminal effector domain of the bipartite response regulators"/>
    <property type="match status" value="1"/>
</dbReference>
<evidence type="ECO:0000259" key="1">
    <source>
        <dbReference type="SMART" id="SM00421"/>
    </source>
</evidence>
<sequence length="382" mass="41313">MDTQALFARAGVGFQTYEQMVGLVHDGAFDLQAWDALLHLLQGQLRANYVSLVLLPDLSGPGLPILFAGPARQDLLTAYADVLHGLDPFVNLPRNRMLAVDELISEAEWLDSVVYRSCMAPLGIRYLAGADLDVGSEAVCRFRVCRSADAGPFGEAERALCALLLPHLKRALRARAVLDGSDRERRLYAGALERLEVATLWVDRRGKVLNSNRVADEILAADDGLRLVGRTLRPSLHAEKVLLHEMIARVGAERGKGPGLVEGMTLTRPSGRTRLGVLIRPVPPAGIAEYGPCPEAVLHISDVERSVGASPALLRSLFGLTSAESGLALLLVEGMTLDEAAVRQGVSHHTARSQLRSIFAKTGVTRQTELLRLVLRSVVPLG</sequence>
<dbReference type="AlphaFoldDB" id="A0A848G7M6"/>
<gene>
    <name evidence="2" type="ORF">HHL15_20865</name>
</gene>
<evidence type="ECO:0000313" key="3">
    <source>
        <dbReference type="Proteomes" id="UP000580043"/>
    </source>
</evidence>
<keyword evidence="3" id="KW-1185">Reference proteome</keyword>
<protein>
    <submittedName>
        <fullName evidence="2">Helix-turn-helix transcriptional regulator</fullName>
    </submittedName>
</protein>
<evidence type="ECO:0000313" key="2">
    <source>
        <dbReference type="EMBL" id="NML28217.1"/>
    </source>
</evidence>
<dbReference type="EMBL" id="JABBGA010000023">
    <property type="protein sequence ID" value="NML28217.1"/>
    <property type="molecule type" value="Genomic_DNA"/>
</dbReference>
<dbReference type="InterPro" id="IPR016032">
    <property type="entry name" value="Sig_transdc_resp-reg_C-effctor"/>
</dbReference>
<dbReference type="InterPro" id="IPR036388">
    <property type="entry name" value="WH-like_DNA-bd_sf"/>
</dbReference>
<dbReference type="Gene3D" id="1.10.10.10">
    <property type="entry name" value="Winged helix-like DNA-binding domain superfamily/Winged helix DNA-binding domain"/>
    <property type="match status" value="1"/>
</dbReference>
<dbReference type="SMART" id="SM00421">
    <property type="entry name" value="HTH_LUXR"/>
    <property type="match status" value="1"/>
</dbReference>
<name>A0A848G7M6_9RHOO</name>
<organism evidence="2 3">
    <name type="scientific">Zoogloea dura</name>
    <dbReference type="NCBI Taxonomy" id="2728840"/>
    <lineage>
        <taxon>Bacteria</taxon>
        <taxon>Pseudomonadati</taxon>
        <taxon>Pseudomonadota</taxon>
        <taxon>Betaproteobacteria</taxon>
        <taxon>Rhodocyclales</taxon>
        <taxon>Zoogloeaceae</taxon>
        <taxon>Zoogloea</taxon>
    </lineage>
</organism>
<dbReference type="RefSeq" id="WP_169147747.1">
    <property type="nucleotide sequence ID" value="NZ_JABBGA010000023.1"/>
</dbReference>
<dbReference type="GO" id="GO:0006355">
    <property type="term" value="P:regulation of DNA-templated transcription"/>
    <property type="evidence" value="ECO:0007669"/>
    <property type="project" value="InterPro"/>
</dbReference>
<feature type="domain" description="HTH luxR-type" evidence="1">
    <location>
        <begin position="317"/>
        <end position="374"/>
    </location>
</feature>
<accession>A0A848G7M6</accession>
<dbReference type="Proteomes" id="UP000580043">
    <property type="component" value="Unassembled WGS sequence"/>
</dbReference>
<dbReference type="GO" id="GO:0003677">
    <property type="term" value="F:DNA binding"/>
    <property type="evidence" value="ECO:0007669"/>
    <property type="project" value="InterPro"/>
</dbReference>
<reference evidence="2 3" key="1">
    <citation type="submission" date="2020-04" db="EMBL/GenBank/DDBJ databases">
        <title>Zoogloea sp. G-4-1-14 isolated from soil.</title>
        <authorList>
            <person name="Dahal R.H."/>
        </authorList>
    </citation>
    <scope>NUCLEOTIDE SEQUENCE [LARGE SCALE GENOMIC DNA]</scope>
    <source>
        <strain evidence="2 3">G-4-1-14</strain>
    </source>
</reference>
<proteinExistence type="predicted"/>